<dbReference type="Proteomes" id="UP000251960">
    <property type="component" value="Chromosome 3"/>
</dbReference>
<protein>
    <submittedName>
        <fullName evidence="2">Uncharacterized protein</fullName>
    </submittedName>
</protein>
<sequence length="139" mass="14873">MGDYAGSLSDARSEPSLSASDSTDSRGFRRKTTSGEGNRPNVHHQSFSLLAVGPGYSQEALLCNGYSSNGGDFQEVVSRKAAQKMKGMQQSTPATTSSSTMAASGPIVARAHFPRAPFHEVITIGHYINDDTFYARKPN</sequence>
<organism evidence="2">
    <name type="scientific">Zea mays</name>
    <name type="common">Maize</name>
    <dbReference type="NCBI Taxonomy" id="4577"/>
    <lineage>
        <taxon>Eukaryota</taxon>
        <taxon>Viridiplantae</taxon>
        <taxon>Streptophyta</taxon>
        <taxon>Embryophyta</taxon>
        <taxon>Tracheophyta</taxon>
        <taxon>Spermatophyta</taxon>
        <taxon>Magnoliopsida</taxon>
        <taxon>Liliopsida</taxon>
        <taxon>Poales</taxon>
        <taxon>Poaceae</taxon>
        <taxon>PACMAD clade</taxon>
        <taxon>Panicoideae</taxon>
        <taxon>Andropogonodae</taxon>
        <taxon>Andropogoneae</taxon>
        <taxon>Tripsacinae</taxon>
        <taxon>Zea</taxon>
    </lineage>
</organism>
<proteinExistence type="predicted"/>
<reference evidence="2" key="1">
    <citation type="journal article" date="2018" name="Nat. Genet.">
        <title>Extensive intraspecific gene order and gene structural variations between Mo17 and other maize genomes.</title>
        <authorList>
            <person name="Sun S."/>
            <person name="Zhou Y."/>
            <person name="Chen J."/>
            <person name="Shi J."/>
            <person name="Zhao H."/>
            <person name="Zhao H."/>
            <person name="Song W."/>
            <person name="Zhang M."/>
            <person name="Cui Y."/>
            <person name="Dong X."/>
            <person name="Liu H."/>
            <person name="Ma X."/>
            <person name="Jiao Y."/>
            <person name="Wang B."/>
            <person name="Wei X."/>
            <person name="Stein J.C."/>
            <person name="Glaubitz J.C."/>
            <person name="Lu F."/>
            <person name="Yu G."/>
            <person name="Liang C."/>
            <person name="Fengler K."/>
            <person name="Li B."/>
            <person name="Rafalski A."/>
            <person name="Schnable P.S."/>
            <person name="Ware D.H."/>
            <person name="Buckler E.S."/>
            <person name="Lai J."/>
        </authorList>
    </citation>
    <scope>NUCLEOTIDE SEQUENCE [LARGE SCALE GENOMIC DNA]</scope>
    <source>
        <tissue evidence="2">Seedling</tissue>
    </source>
</reference>
<gene>
    <name evidence="2" type="ORF">Zm00014a_021626</name>
</gene>
<feature type="compositionally biased region" description="Low complexity" evidence="1">
    <location>
        <begin position="91"/>
        <end position="103"/>
    </location>
</feature>
<feature type="region of interest" description="Disordered" evidence="1">
    <location>
        <begin position="83"/>
        <end position="103"/>
    </location>
</feature>
<dbReference type="ExpressionAtlas" id="A0A3L6FLP6">
    <property type="expression patterns" value="baseline and differential"/>
</dbReference>
<evidence type="ECO:0000256" key="1">
    <source>
        <dbReference type="SAM" id="MobiDB-lite"/>
    </source>
</evidence>
<evidence type="ECO:0000313" key="2">
    <source>
        <dbReference type="EMBL" id="PWZ33231.1"/>
    </source>
</evidence>
<accession>A0A3L6FLP6</accession>
<dbReference type="AlphaFoldDB" id="A0A3L6FLP6"/>
<feature type="region of interest" description="Disordered" evidence="1">
    <location>
        <begin position="1"/>
        <end position="45"/>
    </location>
</feature>
<dbReference type="EMBL" id="NCVQ01000004">
    <property type="protein sequence ID" value="PWZ33231.1"/>
    <property type="molecule type" value="Genomic_DNA"/>
</dbReference>
<comment type="caution">
    <text evidence="2">The sequence shown here is derived from an EMBL/GenBank/DDBJ whole genome shotgun (WGS) entry which is preliminary data.</text>
</comment>
<name>A0A3L6FLP6_MAIZE</name>